<dbReference type="OrthoDB" id="6766060at2759"/>
<feature type="non-terminal residue" evidence="1">
    <location>
        <position position="1"/>
    </location>
</feature>
<gene>
    <name evidence="1" type="ORF">CAPTEDRAFT_70835</name>
</gene>
<protein>
    <recommendedName>
        <fullName evidence="4">Reverse transcriptase domain-containing protein</fullName>
    </recommendedName>
</protein>
<reference evidence="1 3" key="2">
    <citation type="journal article" date="2013" name="Nature">
        <title>Insights into bilaterian evolution from three spiralian genomes.</title>
        <authorList>
            <person name="Simakov O."/>
            <person name="Marletaz F."/>
            <person name="Cho S.J."/>
            <person name="Edsinger-Gonzales E."/>
            <person name="Havlak P."/>
            <person name="Hellsten U."/>
            <person name="Kuo D.H."/>
            <person name="Larsson T."/>
            <person name="Lv J."/>
            <person name="Arendt D."/>
            <person name="Savage R."/>
            <person name="Osoegawa K."/>
            <person name="de Jong P."/>
            <person name="Grimwood J."/>
            <person name="Chapman J.A."/>
            <person name="Shapiro H."/>
            <person name="Aerts A."/>
            <person name="Otillar R.P."/>
            <person name="Terry A.Y."/>
            <person name="Boore J.L."/>
            <person name="Grigoriev I.V."/>
            <person name="Lindberg D.R."/>
            <person name="Seaver E.C."/>
            <person name="Weisblat D.A."/>
            <person name="Putnam N.H."/>
            <person name="Rokhsar D.S."/>
        </authorList>
    </citation>
    <scope>NUCLEOTIDE SEQUENCE</scope>
    <source>
        <strain evidence="1 3">I ESC-2004</strain>
    </source>
</reference>
<sequence>ISKILEKLMFSRLMSFIKRSNLLYSYQFGFRENQGANMALITTVDRILQAHERGEIVIVLFLDF</sequence>
<dbReference type="HOGENOM" id="CLU_206883_0_0_1"/>
<feature type="non-terminal residue" evidence="1">
    <location>
        <position position="64"/>
    </location>
</feature>
<reference evidence="2" key="3">
    <citation type="submission" date="2015-06" db="UniProtKB">
        <authorList>
            <consortium name="EnsemblMetazoa"/>
        </authorList>
    </citation>
    <scope>IDENTIFICATION</scope>
</reference>
<evidence type="ECO:0008006" key="4">
    <source>
        <dbReference type="Google" id="ProtNLM"/>
    </source>
</evidence>
<dbReference type="AlphaFoldDB" id="R7UJN7"/>
<name>R7UJN7_CAPTE</name>
<dbReference type="Proteomes" id="UP000014760">
    <property type="component" value="Unassembled WGS sequence"/>
</dbReference>
<evidence type="ECO:0000313" key="2">
    <source>
        <dbReference type="EnsemblMetazoa" id="CapteP70835"/>
    </source>
</evidence>
<organism evidence="1">
    <name type="scientific">Capitella teleta</name>
    <name type="common">Polychaete worm</name>
    <dbReference type="NCBI Taxonomy" id="283909"/>
    <lineage>
        <taxon>Eukaryota</taxon>
        <taxon>Metazoa</taxon>
        <taxon>Spiralia</taxon>
        <taxon>Lophotrochozoa</taxon>
        <taxon>Annelida</taxon>
        <taxon>Polychaeta</taxon>
        <taxon>Sedentaria</taxon>
        <taxon>Scolecida</taxon>
        <taxon>Capitellidae</taxon>
        <taxon>Capitella</taxon>
    </lineage>
</organism>
<reference evidence="3" key="1">
    <citation type="submission" date="2012-12" db="EMBL/GenBank/DDBJ databases">
        <authorList>
            <person name="Hellsten U."/>
            <person name="Grimwood J."/>
            <person name="Chapman J.A."/>
            <person name="Shapiro H."/>
            <person name="Aerts A."/>
            <person name="Otillar R.P."/>
            <person name="Terry A.Y."/>
            <person name="Boore J.L."/>
            <person name="Simakov O."/>
            <person name="Marletaz F."/>
            <person name="Cho S.-J."/>
            <person name="Edsinger-Gonzales E."/>
            <person name="Havlak P."/>
            <person name="Kuo D.-H."/>
            <person name="Larsson T."/>
            <person name="Lv J."/>
            <person name="Arendt D."/>
            <person name="Savage R."/>
            <person name="Osoegawa K."/>
            <person name="de Jong P."/>
            <person name="Lindberg D.R."/>
            <person name="Seaver E.C."/>
            <person name="Weisblat D.A."/>
            <person name="Putnam N.H."/>
            <person name="Grigoriev I.V."/>
            <person name="Rokhsar D.S."/>
        </authorList>
    </citation>
    <scope>NUCLEOTIDE SEQUENCE</scope>
    <source>
        <strain evidence="3">I ESC-2004</strain>
    </source>
</reference>
<keyword evidence="3" id="KW-1185">Reference proteome</keyword>
<dbReference type="EMBL" id="KB300427">
    <property type="protein sequence ID" value="ELU06774.1"/>
    <property type="molecule type" value="Genomic_DNA"/>
</dbReference>
<evidence type="ECO:0000313" key="1">
    <source>
        <dbReference type="EMBL" id="ELU06774.1"/>
    </source>
</evidence>
<dbReference type="EnsemblMetazoa" id="CapteT70835">
    <property type="protein sequence ID" value="CapteP70835"/>
    <property type="gene ID" value="CapteG70835"/>
</dbReference>
<dbReference type="EMBL" id="AMQN01007324">
    <property type="status" value="NOT_ANNOTATED_CDS"/>
    <property type="molecule type" value="Genomic_DNA"/>
</dbReference>
<evidence type="ECO:0000313" key="3">
    <source>
        <dbReference type="Proteomes" id="UP000014760"/>
    </source>
</evidence>
<accession>R7UJN7</accession>
<proteinExistence type="predicted"/>